<proteinExistence type="inferred from homology"/>
<dbReference type="Gene3D" id="3.90.1290.10">
    <property type="entry name" value="Plakin repeat"/>
    <property type="match status" value="1"/>
</dbReference>
<keyword evidence="5" id="KW-1185">Reference proteome</keyword>
<reference evidence="4" key="1">
    <citation type="submission" date="2023-05" db="EMBL/GenBank/DDBJ databases">
        <authorList>
            <person name="Stuckert A."/>
        </authorList>
    </citation>
    <scope>NUCLEOTIDE SEQUENCE</scope>
</reference>
<evidence type="ECO:0000313" key="5">
    <source>
        <dbReference type="Proteomes" id="UP001162483"/>
    </source>
</evidence>
<organism evidence="4 5">
    <name type="scientific">Staurois parvus</name>
    <dbReference type="NCBI Taxonomy" id="386267"/>
    <lineage>
        <taxon>Eukaryota</taxon>
        <taxon>Metazoa</taxon>
        <taxon>Chordata</taxon>
        <taxon>Craniata</taxon>
        <taxon>Vertebrata</taxon>
        <taxon>Euteleostomi</taxon>
        <taxon>Amphibia</taxon>
        <taxon>Batrachia</taxon>
        <taxon>Anura</taxon>
        <taxon>Neobatrachia</taxon>
        <taxon>Ranoidea</taxon>
        <taxon>Ranidae</taxon>
        <taxon>Staurois</taxon>
    </lineage>
</organism>
<evidence type="ECO:0000256" key="3">
    <source>
        <dbReference type="SAM" id="MobiDB-lite"/>
    </source>
</evidence>
<accession>A0ABN9B0G9</accession>
<dbReference type="PANTHER" id="PTHR23169">
    <property type="entry name" value="ENVOPLAKIN"/>
    <property type="match status" value="1"/>
</dbReference>
<dbReference type="InterPro" id="IPR035915">
    <property type="entry name" value="Plakin_repeat_sf"/>
</dbReference>
<feature type="coiled-coil region" evidence="2">
    <location>
        <begin position="90"/>
        <end position="215"/>
    </location>
</feature>
<evidence type="ECO:0000256" key="1">
    <source>
        <dbReference type="ARBA" id="ARBA00009109"/>
    </source>
</evidence>
<feature type="region of interest" description="Disordered" evidence="3">
    <location>
        <begin position="566"/>
        <end position="588"/>
    </location>
</feature>
<dbReference type="InterPro" id="IPR043197">
    <property type="entry name" value="Plakin"/>
</dbReference>
<comment type="similarity">
    <text evidence="1">Belongs to the plakin or cytolinker family.</text>
</comment>
<sequence length="631" mass="75414">QNLNIEIQGKRDNLEEVVKTADQCASAIKDYELQLASYSSGLETLLNIPIKRTMVQSPSTIIMQESAEAQARYIELLTRGNDYYRLLHEMSKSMEDLKMKNTRIELLEEELRLARDANSDNSQKNKFLDQNLQKYQIECSEYKSRLLLLEDMKRKAEMDGSSSKQNLEKCYSQITELNEKITRLTYEIDDEKRRRKALEDRCELQKNEFDQIQQRRHTELEGVNRHKIETDKTIKEREYEIEKLKLLLQDEGQRKREYETELSKVRKQCSDEISSLRNKYESEINITKTTIQQITVQKEEDAYELRSQLEKLARENRDLTQEITRLNENIVQTNEQRRRAEEDVFQQKASGSELTQRKQQLELELQKLVRVQSEETTGYKRSLEEASRTIQDRNNEIDKLKYQLQEEAARQRQYENELIKATNKIQESSSKYSEVFQEKESILMKLKLLEQDKMRLQRLEEELSRAKAALDAETRNKQRLEDEKQQIRNDLNQWKSQYTRKEEDVKRIESDWERSEREKASFKSEIERLQAEIRSIEERYKRKLEETHRTSQADFEAQRLTLQREMENLKRRPSGSNRQTQTDEDMSIDPSKFVFDGLRKKITAHQLLECQIITKSTFEKLIKGQKNHWKR</sequence>
<dbReference type="Proteomes" id="UP001162483">
    <property type="component" value="Unassembled WGS sequence"/>
</dbReference>
<dbReference type="EMBL" id="CATNWA010001196">
    <property type="protein sequence ID" value="CAI9539423.1"/>
    <property type="molecule type" value="Genomic_DNA"/>
</dbReference>
<evidence type="ECO:0000313" key="4">
    <source>
        <dbReference type="EMBL" id="CAI9539423.1"/>
    </source>
</evidence>
<evidence type="ECO:0000256" key="2">
    <source>
        <dbReference type="SAM" id="Coils"/>
    </source>
</evidence>
<comment type="caution">
    <text evidence="4">The sequence shown here is derived from an EMBL/GenBank/DDBJ whole genome shotgun (WGS) entry which is preliminary data.</text>
</comment>
<feature type="non-terminal residue" evidence="4">
    <location>
        <position position="1"/>
    </location>
</feature>
<keyword evidence="2" id="KW-0175">Coiled coil</keyword>
<gene>
    <name evidence="4" type="ORF">SPARVUS_LOCUS1587541</name>
</gene>
<feature type="coiled-coil region" evidence="2">
    <location>
        <begin position="241"/>
        <end position="268"/>
    </location>
</feature>
<name>A0ABN9B0G9_9NEOB</name>
<protein>
    <submittedName>
        <fullName evidence="4">Uncharacterized protein</fullName>
    </submittedName>
</protein>
<dbReference type="PANTHER" id="PTHR23169:SF26">
    <property type="entry name" value="DESMOPLAKIN"/>
    <property type="match status" value="1"/>
</dbReference>